<dbReference type="OrthoDB" id="508139at2759"/>
<dbReference type="AlphaFoldDB" id="A0A2J6PGS9"/>
<proteinExistence type="predicted"/>
<dbReference type="Gene3D" id="3.40.630.30">
    <property type="match status" value="1"/>
</dbReference>
<organism evidence="2 3">
    <name type="scientific">Hyaloscypha hepaticicola</name>
    <dbReference type="NCBI Taxonomy" id="2082293"/>
    <lineage>
        <taxon>Eukaryota</taxon>
        <taxon>Fungi</taxon>
        <taxon>Dikarya</taxon>
        <taxon>Ascomycota</taxon>
        <taxon>Pezizomycotina</taxon>
        <taxon>Leotiomycetes</taxon>
        <taxon>Helotiales</taxon>
        <taxon>Hyaloscyphaceae</taxon>
        <taxon>Hyaloscypha</taxon>
    </lineage>
</organism>
<evidence type="ECO:0000313" key="3">
    <source>
        <dbReference type="Proteomes" id="UP000235672"/>
    </source>
</evidence>
<name>A0A2J6PGS9_9HELO</name>
<accession>A0A2J6PGS9</accession>
<evidence type="ECO:0008006" key="4">
    <source>
        <dbReference type="Google" id="ProtNLM"/>
    </source>
</evidence>
<reference evidence="2 3" key="1">
    <citation type="submission" date="2016-05" db="EMBL/GenBank/DDBJ databases">
        <title>A degradative enzymes factory behind the ericoid mycorrhizal symbiosis.</title>
        <authorList>
            <consortium name="DOE Joint Genome Institute"/>
            <person name="Martino E."/>
            <person name="Morin E."/>
            <person name="Grelet G."/>
            <person name="Kuo A."/>
            <person name="Kohler A."/>
            <person name="Daghino S."/>
            <person name="Barry K."/>
            <person name="Choi C."/>
            <person name="Cichocki N."/>
            <person name="Clum A."/>
            <person name="Copeland A."/>
            <person name="Hainaut M."/>
            <person name="Haridas S."/>
            <person name="Labutti K."/>
            <person name="Lindquist E."/>
            <person name="Lipzen A."/>
            <person name="Khouja H.-R."/>
            <person name="Murat C."/>
            <person name="Ohm R."/>
            <person name="Olson A."/>
            <person name="Spatafora J."/>
            <person name="Veneault-Fourrey C."/>
            <person name="Henrissat B."/>
            <person name="Grigoriev I."/>
            <person name="Martin F."/>
            <person name="Perotto S."/>
        </authorList>
    </citation>
    <scope>NUCLEOTIDE SEQUENCE [LARGE SCALE GENOMIC DNA]</scope>
    <source>
        <strain evidence="2 3">UAMH 7357</strain>
    </source>
</reference>
<dbReference type="EMBL" id="KZ613534">
    <property type="protein sequence ID" value="PMD13247.1"/>
    <property type="molecule type" value="Genomic_DNA"/>
</dbReference>
<dbReference type="Proteomes" id="UP000235672">
    <property type="component" value="Unassembled WGS sequence"/>
</dbReference>
<protein>
    <recommendedName>
        <fullName evidence="4">N-acetyltransferase domain-containing protein</fullName>
    </recommendedName>
</protein>
<sequence>MVPKLARSTSDEGYELDNDDTHSSDVAPSSNPATRTYSAATLNLTYRLVICTKTQHFSKGKAGQIKARYINLPLVKFSMSKSKTTLHSNLYSRVQNLNDGSSDSLAFAKAIFCPKGKLKKELFSNGKQSLGVWGIELESGAVLILQLMFIEREFRRQGVARLILQSLITRCKETTERTEEGKIKFVIVYPAVVKEDFEKELEGKTEAEKKETEKGHYEIAVKFYRANGFRRIGLSKWFGLSLGPEHKSRRVAIENDLDPDEEDVA</sequence>
<evidence type="ECO:0000313" key="2">
    <source>
        <dbReference type="EMBL" id="PMD13247.1"/>
    </source>
</evidence>
<feature type="region of interest" description="Disordered" evidence="1">
    <location>
        <begin position="1"/>
        <end position="32"/>
    </location>
</feature>
<dbReference type="InterPro" id="IPR016181">
    <property type="entry name" value="Acyl_CoA_acyltransferase"/>
</dbReference>
<dbReference type="STRING" id="1745343.A0A2J6PGS9"/>
<dbReference type="SUPFAM" id="SSF55729">
    <property type="entry name" value="Acyl-CoA N-acyltransferases (Nat)"/>
    <property type="match status" value="1"/>
</dbReference>
<keyword evidence="3" id="KW-1185">Reference proteome</keyword>
<gene>
    <name evidence="2" type="ORF">NA56DRAFT_665747</name>
</gene>
<evidence type="ECO:0000256" key="1">
    <source>
        <dbReference type="SAM" id="MobiDB-lite"/>
    </source>
</evidence>